<sequence>MLWTDGNGNWTNDVRTARNENYYNPSARELYDYIEKETDKADSWDVVDSDAYDQLAYYCGRDIDDYDNREDLMGDCLLSIEKEEEK</sequence>
<evidence type="ECO:0000313" key="2">
    <source>
        <dbReference type="Proteomes" id="UP000003671"/>
    </source>
</evidence>
<protein>
    <submittedName>
        <fullName evidence="1">Uncharacterized protein</fullName>
    </submittedName>
</protein>
<name>C9KJB6_9FIRM</name>
<dbReference type="Proteomes" id="UP000003671">
    <property type="component" value="Unassembled WGS sequence"/>
</dbReference>
<dbReference type="RefSeq" id="WP_005838965.1">
    <property type="nucleotide sequence ID" value="NZ_GG697141.2"/>
</dbReference>
<dbReference type="AlphaFoldDB" id="C9KJB6"/>
<gene>
    <name evidence="1" type="ORF">MITSMUL_03113</name>
</gene>
<keyword evidence="2" id="KW-1185">Reference proteome</keyword>
<organism evidence="1 2">
    <name type="scientific">Mitsuokella multacida DSM 20544</name>
    <dbReference type="NCBI Taxonomy" id="500635"/>
    <lineage>
        <taxon>Bacteria</taxon>
        <taxon>Bacillati</taxon>
        <taxon>Bacillota</taxon>
        <taxon>Negativicutes</taxon>
        <taxon>Selenomonadales</taxon>
        <taxon>Selenomonadaceae</taxon>
        <taxon>Mitsuokella</taxon>
    </lineage>
</organism>
<accession>C9KJB6</accession>
<proteinExistence type="predicted"/>
<comment type="caution">
    <text evidence="1">The sequence shown here is derived from an EMBL/GenBank/DDBJ whole genome shotgun (WGS) entry which is preliminary data.</text>
</comment>
<dbReference type="EMBL" id="ABWK02000001">
    <property type="protein sequence ID" value="EEX69982.1"/>
    <property type="molecule type" value="Genomic_DNA"/>
</dbReference>
<evidence type="ECO:0000313" key="1">
    <source>
        <dbReference type="EMBL" id="EEX69982.1"/>
    </source>
</evidence>
<dbReference type="STRING" id="500635.MITSMUL_03113"/>
<reference evidence="1" key="1">
    <citation type="submission" date="2009-09" db="EMBL/GenBank/DDBJ databases">
        <authorList>
            <person name="Weinstock G."/>
            <person name="Sodergren E."/>
            <person name="Clifton S."/>
            <person name="Fulton L."/>
            <person name="Fulton B."/>
            <person name="Courtney L."/>
            <person name="Fronick C."/>
            <person name="Harrison M."/>
            <person name="Strong C."/>
            <person name="Farmer C."/>
            <person name="Delahaunty K."/>
            <person name="Markovic C."/>
            <person name="Hall O."/>
            <person name="Minx P."/>
            <person name="Tomlinson C."/>
            <person name="Mitreva M."/>
            <person name="Nelson J."/>
            <person name="Hou S."/>
            <person name="Wollam A."/>
            <person name="Pepin K.H."/>
            <person name="Johnson M."/>
            <person name="Bhonagiri V."/>
            <person name="Nash W.E."/>
            <person name="Warren W."/>
            <person name="Chinwalla A."/>
            <person name="Mardis E.R."/>
            <person name="Wilson R.K."/>
        </authorList>
    </citation>
    <scope>NUCLEOTIDE SEQUENCE [LARGE SCALE GENOMIC DNA]</scope>
    <source>
        <strain evidence="1">DSM 20544</strain>
    </source>
</reference>
<dbReference type="HOGENOM" id="CLU_2494461_0_0_9"/>
<dbReference type="GeneID" id="93480338"/>